<dbReference type="EC" id="2.7.11.1" evidence="7"/>
<sequence length="1162" mass="127626">MSFRTTQSNTSYRRLIEKATAYDDHLASEQDGPSNANSLDPKLVETIKLLHALFKERSLDDATVSISCDAKDPADGAMPEQIERFAIRGILGSGGFATVYRGFDEVLQRDVAIKALRRNSSPNLPDEQRLREARAVARLSHPNLVPIYEVLDIDGRLYLVAEFCDGPTLASWLRDNADRLSVADSVEIMVRLASAIEHAHGRSLVHRDIKPANIILAMTTNDSKLPFEPRLTDFGLVRDLSQTIDEQTARRLVGTFQYMAPEQFLHSQLDHNEACDQYALGVLFYRLLTGRLPHAEKSGIEMVEAVCTGPPAKLRSVKASVPLDAEAICLRCLELEPDQRYPSVSHLIDDLRRFQQGLEVKARPRGIIERSLTFVGGHPVESALLTLMLIAISSTAVISMSHNRALREQQHVLQVAVSRALDAEALAEESLDGERRQRELALESRAKAKRIAMLSDIKLALASLSRGDAPDAAATVNRIKEYVDSDADNDFAVAMLGNLVGEGTTQWPEGPAPVAEIAPVNSKGQTCIGYVDGTLRMVDDQSGKVVRELVMPEGKNICALAVSENAERIAVGLCDQPGTRSVFAANEVHVFENNDDKPIFTRWGFPTTIESLTFLADPDQLAIGCRYSPVSLISLADQSYKKVFPSHRRHRELHTSVDGSTITFIHEADLFLQFDSATHEVLRELKIQNRAMKLTDMCYNIHRISVSHDQRYVAVTVSYSDGGRVVVADLSAGSPHEFPGSFDPESQHRREVIWSILLDSSSSYADSVVFSKDNSQLFIGSAAGDVICYDMVDILAASQNVPPTEPTCSDRRVIHQGPVNQLAVDSLGRIISGGEDGRVTVLDRSTIDRSIQSVPPAATIVRHGKETIVSGHTDGSVRLSNAFTGHSEIIVSAGKSTVSELCLDPHGRVLVIGRVNGSVDFLDFDSRKIFHRIPHVVDENSTRNSVDFITMNSEGTEVAICVAGFSLLVLELGNNGNQPSVSLVSEHQLTSSVDAAWFSDSQDLVLLGDLVKQWVRSKAISQTVDSGIGGLTAVIKEPVGDSVYSGARDGRIRRHDLAGKVTMTSDRWPRPTLHVGIDSAITALSVDATGRYLVAGNYTGHLSLWDAETLQYLGHIPTHDEQAPIRRIEIAADNQWISYLERHVEDPTSRPKSHRPKLIRLE</sequence>
<dbReference type="Pfam" id="PF00400">
    <property type="entry name" value="WD40"/>
    <property type="match status" value="1"/>
</dbReference>
<dbReference type="SUPFAM" id="SSF56112">
    <property type="entry name" value="Protein kinase-like (PK-like)"/>
    <property type="match status" value="1"/>
</dbReference>
<dbReference type="Pfam" id="PF00069">
    <property type="entry name" value="Pkinase"/>
    <property type="match status" value="1"/>
</dbReference>
<dbReference type="AlphaFoldDB" id="A0A5C5WTY8"/>
<dbReference type="PROSITE" id="PS00107">
    <property type="entry name" value="PROTEIN_KINASE_ATP"/>
    <property type="match status" value="1"/>
</dbReference>
<evidence type="ECO:0000256" key="2">
    <source>
        <dbReference type="ARBA" id="ARBA00022741"/>
    </source>
</evidence>
<dbReference type="SUPFAM" id="SSF50969">
    <property type="entry name" value="YVTN repeat-like/Quinoprotein amine dehydrogenase"/>
    <property type="match status" value="1"/>
</dbReference>
<keyword evidence="3 7" id="KW-0418">Kinase</keyword>
<dbReference type="InterPro" id="IPR001680">
    <property type="entry name" value="WD40_rpt"/>
</dbReference>
<evidence type="ECO:0000259" key="6">
    <source>
        <dbReference type="PROSITE" id="PS50011"/>
    </source>
</evidence>
<feature type="domain" description="Protein kinase" evidence="6">
    <location>
        <begin position="85"/>
        <end position="354"/>
    </location>
</feature>
<dbReference type="GO" id="GO:0005524">
    <property type="term" value="F:ATP binding"/>
    <property type="evidence" value="ECO:0007669"/>
    <property type="project" value="UniProtKB-UniRule"/>
</dbReference>
<dbReference type="PROSITE" id="PS50011">
    <property type="entry name" value="PROTEIN_KINASE_DOM"/>
    <property type="match status" value="1"/>
</dbReference>
<feature type="binding site" evidence="5">
    <location>
        <position position="114"/>
    </location>
    <ligand>
        <name>ATP</name>
        <dbReference type="ChEBI" id="CHEBI:30616"/>
    </ligand>
</feature>
<dbReference type="PANTHER" id="PTHR43289">
    <property type="entry name" value="MITOGEN-ACTIVATED PROTEIN KINASE KINASE KINASE 20-RELATED"/>
    <property type="match status" value="1"/>
</dbReference>
<keyword evidence="2 5" id="KW-0547">Nucleotide-binding</keyword>
<evidence type="ECO:0000313" key="7">
    <source>
        <dbReference type="EMBL" id="TWT53571.1"/>
    </source>
</evidence>
<dbReference type="SMART" id="SM00220">
    <property type="entry name" value="S_TKc"/>
    <property type="match status" value="1"/>
</dbReference>
<protein>
    <submittedName>
        <fullName evidence="7">Serine/threonine-protein kinase PrkC</fullName>
        <ecNumber evidence="7">2.7.11.1</ecNumber>
    </submittedName>
</protein>
<dbReference type="CDD" id="cd14014">
    <property type="entry name" value="STKc_PknB_like"/>
    <property type="match status" value="1"/>
</dbReference>
<dbReference type="InterPro" id="IPR015943">
    <property type="entry name" value="WD40/YVTN_repeat-like_dom_sf"/>
</dbReference>
<proteinExistence type="predicted"/>
<dbReference type="InterPro" id="IPR011044">
    <property type="entry name" value="Quino_amine_DH_bsu"/>
</dbReference>
<dbReference type="OrthoDB" id="219898at2"/>
<gene>
    <name evidence="7" type="primary">prkC_8</name>
    <name evidence="7" type="ORF">Pla22_12000</name>
</gene>
<dbReference type="Gene3D" id="1.10.510.10">
    <property type="entry name" value="Transferase(Phosphotransferase) domain 1"/>
    <property type="match status" value="1"/>
</dbReference>
<keyword evidence="8" id="KW-1185">Reference proteome</keyword>
<dbReference type="Proteomes" id="UP000316598">
    <property type="component" value="Unassembled WGS sequence"/>
</dbReference>
<comment type="caution">
    <text evidence="7">The sequence shown here is derived from an EMBL/GenBank/DDBJ whole genome shotgun (WGS) entry which is preliminary data.</text>
</comment>
<reference evidence="7 8" key="1">
    <citation type="submission" date="2019-02" db="EMBL/GenBank/DDBJ databases">
        <title>Deep-cultivation of Planctomycetes and their phenomic and genomic characterization uncovers novel biology.</title>
        <authorList>
            <person name="Wiegand S."/>
            <person name="Jogler M."/>
            <person name="Boedeker C."/>
            <person name="Pinto D."/>
            <person name="Vollmers J."/>
            <person name="Rivas-Marin E."/>
            <person name="Kohn T."/>
            <person name="Peeters S.H."/>
            <person name="Heuer A."/>
            <person name="Rast P."/>
            <person name="Oberbeckmann S."/>
            <person name="Bunk B."/>
            <person name="Jeske O."/>
            <person name="Meyerdierks A."/>
            <person name="Storesund J.E."/>
            <person name="Kallscheuer N."/>
            <person name="Luecker S."/>
            <person name="Lage O.M."/>
            <person name="Pohl T."/>
            <person name="Merkel B.J."/>
            <person name="Hornburger P."/>
            <person name="Mueller R.-W."/>
            <person name="Bruemmer F."/>
            <person name="Labrenz M."/>
            <person name="Spormann A.M."/>
            <person name="Op Den Camp H."/>
            <person name="Overmann J."/>
            <person name="Amann R."/>
            <person name="Jetten M.S.M."/>
            <person name="Mascher T."/>
            <person name="Medema M.H."/>
            <person name="Devos D.P."/>
            <person name="Kaster A.-K."/>
            <person name="Ovreas L."/>
            <person name="Rohde M."/>
            <person name="Galperin M.Y."/>
            <person name="Jogler C."/>
        </authorList>
    </citation>
    <scope>NUCLEOTIDE SEQUENCE [LARGE SCALE GENOMIC DNA]</scope>
    <source>
        <strain evidence="7 8">Pla22</strain>
    </source>
</reference>
<dbReference type="SUPFAM" id="SSF50998">
    <property type="entry name" value="Quinoprotein alcohol dehydrogenase-like"/>
    <property type="match status" value="1"/>
</dbReference>
<evidence type="ECO:0000256" key="4">
    <source>
        <dbReference type="ARBA" id="ARBA00022840"/>
    </source>
</evidence>
<dbReference type="InterPro" id="IPR000719">
    <property type="entry name" value="Prot_kinase_dom"/>
</dbReference>
<dbReference type="EMBL" id="SJPI01000001">
    <property type="protein sequence ID" value="TWT53571.1"/>
    <property type="molecule type" value="Genomic_DNA"/>
</dbReference>
<dbReference type="InterPro" id="IPR011009">
    <property type="entry name" value="Kinase-like_dom_sf"/>
</dbReference>
<keyword evidence="1 7" id="KW-0808">Transferase</keyword>
<name>A0A5C5WTY8_9BACT</name>
<dbReference type="InterPro" id="IPR017441">
    <property type="entry name" value="Protein_kinase_ATP_BS"/>
</dbReference>
<dbReference type="RefSeq" id="WP_146513767.1">
    <property type="nucleotide sequence ID" value="NZ_SJPI01000001.1"/>
</dbReference>
<evidence type="ECO:0000256" key="1">
    <source>
        <dbReference type="ARBA" id="ARBA00022679"/>
    </source>
</evidence>
<dbReference type="InterPro" id="IPR008271">
    <property type="entry name" value="Ser/Thr_kinase_AS"/>
</dbReference>
<dbReference type="Gene3D" id="2.130.10.10">
    <property type="entry name" value="YVTN repeat-like/Quinoprotein amine dehydrogenase"/>
    <property type="match status" value="3"/>
</dbReference>
<dbReference type="InterPro" id="IPR011047">
    <property type="entry name" value="Quinoprotein_ADH-like_sf"/>
</dbReference>
<accession>A0A5C5WTY8</accession>
<dbReference type="PROSITE" id="PS00108">
    <property type="entry name" value="PROTEIN_KINASE_ST"/>
    <property type="match status" value="1"/>
</dbReference>
<dbReference type="GO" id="GO:0004674">
    <property type="term" value="F:protein serine/threonine kinase activity"/>
    <property type="evidence" value="ECO:0007669"/>
    <property type="project" value="UniProtKB-EC"/>
</dbReference>
<evidence type="ECO:0000256" key="3">
    <source>
        <dbReference type="ARBA" id="ARBA00022777"/>
    </source>
</evidence>
<organism evidence="7 8">
    <name type="scientific">Rubripirellula amarantea</name>
    <dbReference type="NCBI Taxonomy" id="2527999"/>
    <lineage>
        <taxon>Bacteria</taxon>
        <taxon>Pseudomonadati</taxon>
        <taxon>Planctomycetota</taxon>
        <taxon>Planctomycetia</taxon>
        <taxon>Pirellulales</taxon>
        <taxon>Pirellulaceae</taxon>
        <taxon>Rubripirellula</taxon>
    </lineage>
</organism>
<dbReference type="SMART" id="SM00320">
    <property type="entry name" value="WD40"/>
    <property type="match status" value="5"/>
</dbReference>
<evidence type="ECO:0000256" key="5">
    <source>
        <dbReference type="PROSITE-ProRule" id="PRU10141"/>
    </source>
</evidence>
<evidence type="ECO:0000313" key="8">
    <source>
        <dbReference type="Proteomes" id="UP000316598"/>
    </source>
</evidence>
<dbReference type="Gene3D" id="3.30.200.20">
    <property type="entry name" value="Phosphorylase Kinase, domain 1"/>
    <property type="match status" value="1"/>
</dbReference>
<keyword evidence="4 5" id="KW-0067">ATP-binding</keyword>
<dbReference type="PANTHER" id="PTHR43289:SF6">
    <property type="entry name" value="SERINE_THREONINE-PROTEIN KINASE NEKL-3"/>
    <property type="match status" value="1"/>
</dbReference>